<sequence>MNRADIGEKGCAADNQHNAACGLAGIHQQVIQVAPFHLAVNEHTDNQAVHHGDGGGLGRRENTAVNAAQNNHGHQKAPKRRAKRLPAGAPGRLFTGGLQVLCTDLNHNDNHQGKAHQNAGENAAHEHIANGHAGNGGVHHEGDGGRNDNGDGRSRSHQRRGKGCGEAAAVNHGGNQNDTQRRHSGGTGAGNRTEEASHDNAHDGNAAPAMADAVVNKLYQTGRNSSLCHDVAGEDEKRNRQKQELRHAVVNVGGDHGELIPGIDHGQNGGKAQSHADGYVQKQHDEEGAE</sequence>
<gene>
    <name evidence="2" type="ORF">SDC9_114695</name>
</gene>
<dbReference type="AlphaFoldDB" id="A0A645BT34"/>
<feature type="compositionally biased region" description="Basic and acidic residues" evidence="1">
    <location>
        <begin position="138"/>
        <end position="154"/>
    </location>
</feature>
<protein>
    <submittedName>
        <fullName evidence="2">Uncharacterized protein</fullName>
    </submittedName>
</protein>
<organism evidence="2">
    <name type="scientific">bioreactor metagenome</name>
    <dbReference type="NCBI Taxonomy" id="1076179"/>
    <lineage>
        <taxon>unclassified sequences</taxon>
        <taxon>metagenomes</taxon>
        <taxon>ecological metagenomes</taxon>
    </lineage>
</organism>
<proteinExistence type="predicted"/>
<reference evidence="2" key="1">
    <citation type="submission" date="2019-08" db="EMBL/GenBank/DDBJ databases">
        <authorList>
            <person name="Kucharzyk K."/>
            <person name="Murdoch R.W."/>
            <person name="Higgins S."/>
            <person name="Loffler F."/>
        </authorList>
    </citation>
    <scope>NUCLEOTIDE SEQUENCE</scope>
</reference>
<name>A0A645BT34_9ZZZZ</name>
<dbReference type="EMBL" id="VSSQ01021881">
    <property type="protein sequence ID" value="MPM67771.1"/>
    <property type="molecule type" value="Genomic_DNA"/>
</dbReference>
<accession>A0A645BT34</accession>
<feature type="compositionally biased region" description="Basic residues" evidence="1">
    <location>
        <begin position="73"/>
        <end position="84"/>
    </location>
</feature>
<feature type="region of interest" description="Disordered" evidence="1">
    <location>
        <begin position="69"/>
        <end position="91"/>
    </location>
</feature>
<feature type="region of interest" description="Disordered" evidence="1">
    <location>
        <begin position="128"/>
        <end position="206"/>
    </location>
</feature>
<feature type="compositionally biased region" description="Basic and acidic residues" evidence="1">
    <location>
        <begin position="192"/>
        <end position="202"/>
    </location>
</feature>
<comment type="caution">
    <text evidence="2">The sequence shown here is derived from an EMBL/GenBank/DDBJ whole genome shotgun (WGS) entry which is preliminary data.</text>
</comment>
<evidence type="ECO:0000256" key="1">
    <source>
        <dbReference type="SAM" id="MobiDB-lite"/>
    </source>
</evidence>
<feature type="region of interest" description="Disordered" evidence="1">
    <location>
        <begin position="261"/>
        <end position="290"/>
    </location>
</feature>
<evidence type="ECO:0000313" key="2">
    <source>
        <dbReference type="EMBL" id="MPM67771.1"/>
    </source>
</evidence>